<keyword evidence="1" id="KW-1133">Transmembrane helix</keyword>
<keyword evidence="3" id="KW-1185">Reference proteome</keyword>
<reference evidence="3" key="1">
    <citation type="submission" date="2015-07" db="EMBL/GenBank/DDBJ databases">
        <title>Fjat-14205 dsm 2895.</title>
        <authorList>
            <person name="Liu B."/>
            <person name="Wang J."/>
            <person name="Zhu Y."/>
            <person name="Liu G."/>
            <person name="Chen Q."/>
            <person name="Chen Z."/>
            <person name="Lan J."/>
            <person name="Che J."/>
            <person name="Ge C."/>
            <person name="Shi H."/>
            <person name="Pan Z."/>
            <person name="Liu X."/>
        </authorList>
    </citation>
    <scope>NUCLEOTIDE SEQUENCE [LARGE SCALE GENOMIC DNA]</scope>
    <source>
        <strain evidence="3">DSM 25560</strain>
    </source>
</reference>
<sequence length="117" mass="13316">MNELYTKYAKYVSLICLIIGLIYAGIPDVVKSVFIYEYGVFFGIAYLLFILRDFFNPSKKIVAALTIANIISAFILFITAVYFKDVFSTIFSATMCIGISFAFYLESKKDHKNKQKA</sequence>
<proteinExistence type="predicted"/>
<feature type="transmembrane region" description="Helical" evidence="1">
    <location>
        <begin position="32"/>
        <end position="49"/>
    </location>
</feature>
<keyword evidence="1" id="KW-0812">Transmembrane</keyword>
<dbReference type="Proteomes" id="UP000050668">
    <property type="component" value="Unassembled WGS sequence"/>
</dbReference>
<dbReference type="EMBL" id="LGRV01000003">
    <property type="protein sequence ID" value="KOS68708.1"/>
    <property type="molecule type" value="Genomic_DNA"/>
</dbReference>
<accession>A0ABR5K1R4</accession>
<evidence type="ECO:0000313" key="2">
    <source>
        <dbReference type="EMBL" id="KOS68708.1"/>
    </source>
</evidence>
<evidence type="ECO:0000256" key="1">
    <source>
        <dbReference type="SAM" id="Phobius"/>
    </source>
</evidence>
<keyword evidence="1" id="KW-0472">Membrane</keyword>
<evidence type="ECO:0008006" key="4">
    <source>
        <dbReference type="Google" id="ProtNLM"/>
    </source>
</evidence>
<feature type="transmembrane region" description="Helical" evidence="1">
    <location>
        <begin position="9"/>
        <end position="26"/>
    </location>
</feature>
<dbReference type="RefSeq" id="WP_053583554.1">
    <property type="nucleotide sequence ID" value="NZ_LGRV01000003.1"/>
</dbReference>
<comment type="caution">
    <text evidence="2">The sequence shown here is derived from an EMBL/GenBank/DDBJ whole genome shotgun (WGS) entry which is preliminary data.</text>
</comment>
<name>A0ABR5K1R4_9BACI</name>
<feature type="transmembrane region" description="Helical" evidence="1">
    <location>
        <begin position="86"/>
        <end position="105"/>
    </location>
</feature>
<organism evidence="2 3">
    <name type="scientific">Lysinibacillus contaminans</name>
    <dbReference type="NCBI Taxonomy" id="1293441"/>
    <lineage>
        <taxon>Bacteria</taxon>
        <taxon>Bacillati</taxon>
        <taxon>Bacillota</taxon>
        <taxon>Bacilli</taxon>
        <taxon>Bacillales</taxon>
        <taxon>Bacillaceae</taxon>
        <taxon>Lysinibacillus</taxon>
    </lineage>
</organism>
<evidence type="ECO:0000313" key="3">
    <source>
        <dbReference type="Proteomes" id="UP000050668"/>
    </source>
</evidence>
<protein>
    <recommendedName>
        <fullName evidence="4">Permease</fullName>
    </recommendedName>
</protein>
<feature type="transmembrane region" description="Helical" evidence="1">
    <location>
        <begin position="61"/>
        <end position="80"/>
    </location>
</feature>
<gene>
    <name evidence="2" type="ORF">AEA09_09245</name>
</gene>